<proteinExistence type="predicted"/>
<evidence type="ECO:0000256" key="1">
    <source>
        <dbReference type="ARBA" id="ARBA00023125"/>
    </source>
</evidence>
<dbReference type="EMBL" id="CWKH01000002">
    <property type="protein sequence ID" value="CRZ16391.1"/>
    <property type="molecule type" value="Genomic_DNA"/>
</dbReference>
<evidence type="ECO:0000313" key="4">
    <source>
        <dbReference type="Proteomes" id="UP000199147"/>
    </source>
</evidence>
<dbReference type="SMART" id="SM00422">
    <property type="entry name" value="HTH_MERR"/>
    <property type="match status" value="1"/>
</dbReference>
<name>A0A0H5RRF0_9MYCO</name>
<feature type="domain" description="HTH merR-type" evidence="2">
    <location>
        <begin position="9"/>
        <end position="75"/>
    </location>
</feature>
<sequence length="133" mass="15342">MSDDGFIGIGAAARQFGLAESALRYWEKRGLLHPAQRRSSWRLYGPEQLHRIGLIKMWRESGLMSLDEIEAILTAGDHDWRDAVRDRLGEIERQQDRLAKAKDHLEHLLTCPDDNPAEDCPYLRKMTAEYPAR</sequence>
<organism evidence="3 4">
    <name type="scientific">Mycolicibacterium neworleansense</name>
    <dbReference type="NCBI Taxonomy" id="146018"/>
    <lineage>
        <taxon>Bacteria</taxon>
        <taxon>Bacillati</taxon>
        <taxon>Actinomycetota</taxon>
        <taxon>Actinomycetes</taxon>
        <taxon>Mycobacteriales</taxon>
        <taxon>Mycobacteriaceae</taxon>
        <taxon>Mycolicibacterium</taxon>
    </lineage>
</organism>
<dbReference type="GO" id="GO:0003700">
    <property type="term" value="F:DNA-binding transcription factor activity"/>
    <property type="evidence" value="ECO:0007669"/>
    <property type="project" value="InterPro"/>
</dbReference>
<dbReference type="InterPro" id="IPR009061">
    <property type="entry name" value="DNA-bd_dom_put_sf"/>
</dbReference>
<dbReference type="Gene3D" id="1.10.1660.10">
    <property type="match status" value="1"/>
</dbReference>
<dbReference type="GO" id="GO:0003677">
    <property type="term" value="F:DNA binding"/>
    <property type="evidence" value="ECO:0007669"/>
    <property type="project" value="UniProtKB-KW"/>
</dbReference>
<reference evidence="4" key="1">
    <citation type="submission" date="2015-07" db="EMBL/GenBank/DDBJ databases">
        <authorList>
            <person name="Urmite Genomes"/>
        </authorList>
    </citation>
    <scope>NUCLEOTIDE SEQUENCE [LARGE SCALE GENOMIC DNA]</scope>
    <source>
        <strain evidence="4">type strain: ATCC 49404</strain>
    </source>
</reference>
<dbReference type="PRINTS" id="PR00040">
    <property type="entry name" value="HTHMERR"/>
</dbReference>
<protein>
    <submittedName>
        <fullName evidence="3">MerR family transcriptional regulator</fullName>
    </submittedName>
</protein>
<dbReference type="OrthoDB" id="9802944at2"/>
<dbReference type="AlphaFoldDB" id="A0A0H5RRF0"/>
<dbReference type="InterPro" id="IPR000551">
    <property type="entry name" value="MerR-type_HTH_dom"/>
</dbReference>
<dbReference type="Proteomes" id="UP000199147">
    <property type="component" value="Unassembled WGS sequence"/>
</dbReference>
<dbReference type="Pfam" id="PF13411">
    <property type="entry name" value="MerR_1"/>
    <property type="match status" value="1"/>
</dbReference>
<keyword evidence="4" id="KW-1185">Reference proteome</keyword>
<keyword evidence="1" id="KW-0238">DNA-binding</keyword>
<dbReference type="PANTHER" id="PTHR30204:SF97">
    <property type="entry name" value="MERR FAMILY REGULATORY PROTEIN"/>
    <property type="match status" value="1"/>
</dbReference>
<evidence type="ECO:0000259" key="2">
    <source>
        <dbReference type="PROSITE" id="PS50937"/>
    </source>
</evidence>
<accession>A0A0H5RRF0</accession>
<dbReference type="STRING" id="146018.BN2156_03258"/>
<dbReference type="PANTHER" id="PTHR30204">
    <property type="entry name" value="REDOX-CYCLING DRUG-SENSING TRANSCRIPTIONAL ACTIVATOR SOXR"/>
    <property type="match status" value="1"/>
</dbReference>
<dbReference type="InterPro" id="IPR047057">
    <property type="entry name" value="MerR_fam"/>
</dbReference>
<evidence type="ECO:0000313" key="3">
    <source>
        <dbReference type="EMBL" id="CRZ16391.1"/>
    </source>
</evidence>
<dbReference type="RefSeq" id="WP_090516074.1">
    <property type="nucleotide sequence ID" value="NZ_CWKH01000002.1"/>
</dbReference>
<gene>
    <name evidence="3" type="ORF">BN2156_03258</name>
</gene>
<dbReference type="SUPFAM" id="SSF46955">
    <property type="entry name" value="Putative DNA-binding domain"/>
    <property type="match status" value="1"/>
</dbReference>
<dbReference type="PROSITE" id="PS50937">
    <property type="entry name" value="HTH_MERR_2"/>
    <property type="match status" value="1"/>
</dbReference>